<name>A0A6T8MZ02_HEMAN</name>
<evidence type="ECO:0000313" key="2">
    <source>
        <dbReference type="EMBL" id="CAD8749937.1"/>
    </source>
</evidence>
<evidence type="ECO:0000256" key="1">
    <source>
        <dbReference type="SAM" id="Phobius"/>
    </source>
</evidence>
<dbReference type="AlphaFoldDB" id="A0A6T8MZ02"/>
<reference evidence="2" key="1">
    <citation type="submission" date="2021-01" db="EMBL/GenBank/DDBJ databases">
        <authorList>
            <person name="Corre E."/>
            <person name="Pelletier E."/>
            <person name="Niang G."/>
            <person name="Scheremetjew M."/>
            <person name="Finn R."/>
            <person name="Kale V."/>
            <person name="Holt S."/>
            <person name="Cochrane G."/>
            <person name="Meng A."/>
            <person name="Brown T."/>
            <person name="Cohen L."/>
        </authorList>
    </citation>
    <scope>NUCLEOTIDE SEQUENCE</scope>
    <source>
        <strain evidence="2">CCMP441</strain>
        <strain evidence="3">CCMP644</strain>
    </source>
</reference>
<dbReference type="EMBL" id="HBFX01019400">
    <property type="protein sequence ID" value="CAD8957232.1"/>
    <property type="molecule type" value="Transcribed_RNA"/>
</dbReference>
<organism evidence="2">
    <name type="scientific">Hemiselmis andersenii</name>
    <name type="common">Cryptophyte alga</name>
    <dbReference type="NCBI Taxonomy" id="464988"/>
    <lineage>
        <taxon>Eukaryota</taxon>
        <taxon>Cryptophyceae</taxon>
        <taxon>Cryptomonadales</taxon>
        <taxon>Hemiselmidaceae</taxon>
        <taxon>Hemiselmis</taxon>
    </lineage>
</organism>
<dbReference type="PANTHER" id="PTHR36362:SF1">
    <property type="entry name" value="DNA-DIRECTED RNA POLYMERASE SUBUNIT BETA"/>
    <property type="match status" value="1"/>
</dbReference>
<accession>A0A6T8MZ02</accession>
<dbReference type="GO" id="GO:0012505">
    <property type="term" value="C:endomembrane system"/>
    <property type="evidence" value="ECO:0007669"/>
    <property type="project" value="TreeGrafter"/>
</dbReference>
<protein>
    <submittedName>
        <fullName evidence="2">Uncharacterized protein</fullName>
    </submittedName>
</protein>
<keyword evidence="1" id="KW-0472">Membrane</keyword>
<gene>
    <name evidence="3" type="ORF">HAND00432_LOCUS11771</name>
    <name evidence="2" type="ORF">HAND1043_LOCUS16441</name>
</gene>
<dbReference type="PANTHER" id="PTHR36362">
    <property type="entry name" value="DNA-DIRECTED RNA POLYMERASE SUBUNIT BETA"/>
    <property type="match status" value="1"/>
</dbReference>
<keyword evidence="1" id="KW-0812">Transmembrane</keyword>
<sequence>MPIGSGLSTSLYVLLGFVGGYLLTLGGQSGSLFKFANQVAVQSPALQTPTVEAPPTALRVEAKTEGNGWNPRPTYSDWHKPSAMPGSPLVQFGDCRPFCDREKLKALLPEFLEVYKKRPFKINTCGQNVMHAFITYALARLLKPEVIIENGVNAGGGSYILRSGAPHARAYHIDPLDKPICDKRMKRWMNETNAKYLTGEKFVDFQKYDWDKEGIPKDKALVLFDTHVNDWRDTIEAAKKGFRWVYVDDNYPGHEPGDMKGMALKQVLSKQNDDSFQLWNHLEMYYEVPPLILLAEYMHNQEEWKKQFPKPQVFLPKQEIVRSNFVDPLDPMHAFTEPLLNMKNPTDKKLFEKIYQIVEDEGTCQHTTKPTFTTCPVFLAYTNMAIAKLRNPPTDGSFL</sequence>
<dbReference type="EMBL" id="HBFK01027021">
    <property type="protein sequence ID" value="CAD8749937.1"/>
    <property type="molecule type" value="Transcribed_RNA"/>
</dbReference>
<proteinExistence type="predicted"/>
<feature type="transmembrane region" description="Helical" evidence="1">
    <location>
        <begin position="6"/>
        <end position="25"/>
    </location>
</feature>
<evidence type="ECO:0000313" key="3">
    <source>
        <dbReference type="EMBL" id="CAD8957232.1"/>
    </source>
</evidence>
<keyword evidence="1" id="KW-1133">Transmembrane helix</keyword>